<evidence type="ECO:0000313" key="4">
    <source>
        <dbReference type="EMBL" id="MEM4988521.1"/>
    </source>
</evidence>
<dbReference type="PROSITE" id="PS00061">
    <property type="entry name" value="ADH_SHORT"/>
    <property type="match status" value="1"/>
</dbReference>
<comment type="similarity">
    <text evidence="1">Belongs to the short-chain dehydrogenases/reductases (SDR) family.</text>
</comment>
<dbReference type="Gene3D" id="3.40.50.720">
    <property type="entry name" value="NAD(P)-binding Rossmann-like Domain"/>
    <property type="match status" value="1"/>
</dbReference>
<organism evidence="4 5">
    <name type="scientific">Collimonas rhizosphaerae</name>
    <dbReference type="NCBI Taxonomy" id="3126357"/>
    <lineage>
        <taxon>Bacteria</taxon>
        <taxon>Pseudomonadati</taxon>
        <taxon>Pseudomonadota</taxon>
        <taxon>Betaproteobacteria</taxon>
        <taxon>Burkholderiales</taxon>
        <taxon>Oxalobacteraceae</taxon>
        <taxon>Collimonas</taxon>
    </lineage>
</organism>
<dbReference type="PANTHER" id="PTHR43477:SF1">
    <property type="entry name" value="DIHYDROANTICAPSIN 7-DEHYDROGENASE"/>
    <property type="match status" value="1"/>
</dbReference>
<keyword evidence="2 4" id="KW-0560">Oxidoreductase</keyword>
<dbReference type="InterPro" id="IPR051122">
    <property type="entry name" value="SDR_DHRS6-like"/>
</dbReference>
<dbReference type="PANTHER" id="PTHR43477">
    <property type="entry name" value="DIHYDROANTICAPSIN 7-DEHYDROGENASE"/>
    <property type="match status" value="1"/>
</dbReference>
<feature type="domain" description="Ketoreductase" evidence="3">
    <location>
        <begin position="14"/>
        <end position="187"/>
    </location>
</feature>
<name>A0ABU9PX00_9BURK</name>
<dbReference type="InterPro" id="IPR057326">
    <property type="entry name" value="KR_dom"/>
</dbReference>
<dbReference type="EC" id="1.-.-.-" evidence="4"/>
<accession>A0ABU9PX00</accession>
<proteinExistence type="inferred from homology"/>
<dbReference type="CDD" id="cd05233">
    <property type="entry name" value="SDR_c"/>
    <property type="match status" value="1"/>
</dbReference>
<dbReference type="InterPro" id="IPR002347">
    <property type="entry name" value="SDR_fam"/>
</dbReference>
<keyword evidence="5" id="KW-1185">Reference proteome</keyword>
<sequence length="247" mass="26394">MNMITNNPFHLRNKTILITGASSGIGREVAIQCALVGARLVISGRDETRLNETLSALSGSGHSAICADLTDQEQLYALVDQAGEVDGVVHGAGIDGVIPIRMVSETFLDRVFSANFNAPVLLTQRLLYKKNIRDGASILFMTSIAAHTGTVGVGPYSASKAALIGLMRCLALEVAKRGIRVNSLSPGLVDTPLVNKIRAWLDEKDKMYPLGIGRPEDVAYATVYFLSDASRKITGTSFNLDGGIPFT</sequence>
<dbReference type="InterPro" id="IPR036291">
    <property type="entry name" value="NAD(P)-bd_dom_sf"/>
</dbReference>
<evidence type="ECO:0000259" key="3">
    <source>
        <dbReference type="SMART" id="SM00822"/>
    </source>
</evidence>
<evidence type="ECO:0000256" key="2">
    <source>
        <dbReference type="ARBA" id="ARBA00023002"/>
    </source>
</evidence>
<protein>
    <submittedName>
        <fullName evidence="4">SDR family oxidoreductase</fullName>
        <ecNumber evidence="4">1.-.-.-</ecNumber>
    </submittedName>
</protein>
<dbReference type="PRINTS" id="PR00081">
    <property type="entry name" value="GDHRDH"/>
</dbReference>
<dbReference type="InterPro" id="IPR020904">
    <property type="entry name" value="Sc_DH/Rdtase_CS"/>
</dbReference>
<dbReference type="Pfam" id="PF13561">
    <property type="entry name" value="adh_short_C2"/>
    <property type="match status" value="1"/>
</dbReference>
<gene>
    <name evidence="4" type="ORF">V8G57_14090</name>
</gene>
<dbReference type="SMART" id="SM00822">
    <property type="entry name" value="PKS_KR"/>
    <property type="match status" value="1"/>
</dbReference>
<evidence type="ECO:0000256" key="1">
    <source>
        <dbReference type="ARBA" id="ARBA00006484"/>
    </source>
</evidence>
<dbReference type="PRINTS" id="PR00080">
    <property type="entry name" value="SDRFAMILY"/>
</dbReference>
<dbReference type="RefSeq" id="WP_342829936.1">
    <property type="nucleotide sequence ID" value="NZ_JBANDC010000009.1"/>
</dbReference>
<comment type="caution">
    <text evidence="4">The sequence shown here is derived from an EMBL/GenBank/DDBJ whole genome shotgun (WGS) entry which is preliminary data.</text>
</comment>
<dbReference type="Proteomes" id="UP001495910">
    <property type="component" value="Unassembled WGS sequence"/>
</dbReference>
<evidence type="ECO:0000313" key="5">
    <source>
        <dbReference type="Proteomes" id="UP001495910"/>
    </source>
</evidence>
<dbReference type="GO" id="GO:0016491">
    <property type="term" value="F:oxidoreductase activity"/>
    <property type="evidence" value="ECO:0007669"/>
    <property type="project" value="UniProtKB-KW"/>
</dbReference>
<reference evidence="4 5" key="1">
    <citation type="submission" date="2024-02" db="EMBL/GenBank/DDBJ databases">
        <title>Draft genome sequence of Collimonas sp. strain H4R21, an effective mineral-weathering bacterial strain isolated from the beech rhizosphere.</title>
        <authorList>
            <person name="Morin E."/>
            <person name="Uroz S."/>
            <person name="Leveau J.H.J."/>
            <person name="Kumar R."/>
            <person name="Rey M.W."/>
            <person name="Pham J."/>
        </authorList>
    </citation>
    <scope>NUCLEOTIDE SEQUENCE [LARGE SCALE GENOMIC DNA]</scope>
    <source>
        <strain evidence="4 5">H4R21</strain>
    </source>
</reference>
<dbReference type="EMBL" id="JBANDC010000009">
    <property type="protein sequence ID" value="MEM4988521.1"/>
    <property type="molecule type" value="Genomic_DNA"/>
</dbReference>
<dbReference type="SUPFAM" id="SSF51735">
    <property type="entry name" value="NAD(P)-binding Rossmann-fold domains"/>
    <property type="match status" value="1"/>
</dbReference>